<dbReference type="Pfam" id="PF00069">
    <property type="entry name" value="Pkinase"/>
    <property type="match status" value="1"/>
</dbReference>
<evidence type="ECO:0000259" key="11">
    <source>
        <dbReference type="PROSITE" id="PS50011"/>
    </source>
</evidence>
<dbReference type="GO" id="GO:0005509">
    <property type="term" value="F:calcium ion binding"/>
    <property type="evidence" value="ECO:0007669"/>
    <property type="project" value="InterPro"/>
</dbReference>
<dbReference type="GO" id="GO:0005524">
    <property type="term" value="F:ATP binding"/>
    <property type="evidence" value="ECO:0007669"/>
    <property type="project" value="UniProtKB-UniRule"/>
</dbReference>
<dbReference type="PROSITE" id="PS00107">
    <property type="entry name" value="PROTEIN_KINASE_ATP"/>
    <property type="match status" value="1"/>
</dbReference>
<keyword evidence="5" id="KW-0418">Kinase</keyword>
<dbReference type="InterPro" id="IPR018247">
    <property type="entry name" value="EF_Hand_1_Ca_BS"/>
</dbReference>
<evidence type="ECO:0000313" key="13">
    <source>
        <dbReference type="EMBL" id="CAD9995409.1"/>
    </source>
</evidence>
<dbReference type="PROSITE" id="PS50222">
    <property type="entry name" value="EF_HAND_2"/>
    <property type="match status" value="2"/>
</dbReference>
<dbReference type="SUPFAM" id="SSF56112">
    <property type="entry name" value="Protein kinase-like (PK-like)"/>
    <property type="match status" value="1"/>
</dbReference>
<evidence type="ECO:0000256" key="2">
    <source>
        <dbReference type="ARBA" id="ARBA00022527"/>
    </source>
</evidence>
<dbReference type="PROSITE" id="PS00018">
    <property type="entry name" value="EF_HAND_1"/>
    <property type="match status" value="2"/>
</dbReference>
<keyword evidence="4 9" id="KW-0547">Nucleotide-binding</keyword>
<dbReference type="AlphaFoldDB" id="A0A7S3DXP7"/>
<name>A0A7S3DXP7_9STRA</name>
<evidence type="ECO:0000256" key="10">
    <source>
        <dbReference type="SAM" id="MobiDB-lite"/>
    </source>
</evidence>
<accession>A0A7S3DXP7</accession>
<feature type="domain" description="EF-hand" evidence="12">
    <location>
        <begin position="402"/>
        <end position="437"/>
    </location>
</feature>
<evidence type="ECO:0000256" key="7">
    <source>
        <dbReference type="ARBA" id="ARBA00022840"/>
    </source>
</evidence>
<dbReference type="Gene3D" id="3.30.200.20">
    <property type="entry name" value="Phosphorylase Kinase, domain 1"/>
    <property type="match status" value="1"/>
</dbReference>
<dbReference type="GO" id="GO:0004674">
    <property type="term" value="F:protein serine/threonine kinase activity"/>
    <property type="evidence" value="ECO:0007669"/>
    <property type="project" value="UniProtKB-KW"/>
</dbReference>
<dbReference type="InterPro" id="IPR050205">
    <property type="entry name" value="CDPK_Ser/Thr_kinases"/>
</dbReference>
<dbReference type="FunFam" id="1.10.510.10:FF:000475">
    <property type="entry name" value="Calcium-dependent protein kinase 5"/>
    <property type="match status" value="1"/>
</dbReference>
<feature type="domain" description="Protein kinase" evidence="11">
    <location>
        <begin position="92"/>
        <end position="353"/>
    </location>
</feature>
<dbReference type="InterPro" id="IPR011009">
    <property type="entry name" value="Kinase-like_dom_sf"/>
</dbReference>
<reference evidence="13" key="1">
    <citation type="submission" date="2021-01" db="EMBL/GenBank/DDBJ databases">
        <authorList>
            <person name="Corre E."/>
            <person name="Pelletier E."/>
            <person name="Niang G."/>
            <person name="Scheremetjew M."/>
            <person name="Finn R."/>
            <person name="Kale V."/>
            <person name="Holt S."/>
            <person name="Cochrane G."/>
            <person name="Meng A."/>
            <person name="Brown T."/>
            <person name="Cohen L."/>
        </authorList>
    </citation>
    <scope>NUCLEOTIDE SEQUENCE</scope>
    <source>
        <strain evidence="13">CCMP125</strain>
    </source>
</reference>
<dbReference type="PROSITE" id="PS00108">
    <property type="entry name" value="PROTEIN_KINASE_ST"/>
    <property type="match status" value="1"/>
</dbReference>
<keyword evidence="6" id="KW-0106">Calcium</keyword>
<dbReference type="FunFam" id="3.30.200.20:FF:000880">
    <property type="entry name" value="Predicted protein"/>
    <property type="match status" value="1"/>
</dbReference>
<dbReference type="InterPro" id="IPR011992">
    <property type="entry name" value="EF-hand-dom_pair"/>
</dbReference>
<evidence type="ECO:0000256" key="5">
    <source>
        <dbReference type="ARBA" id="ARBA00022777"/>
    </source>
</evidence>
<feature type="binding site" evidence="9">
    <location>
        <position position="125"/>
    </location>
    <ligand>
        <name>ATP</name>
        <dbReference type="ChEBI" id="CHEBI:30616"/>
    </ligand>
</feature>
<feature type="domain" description="EF-hand" evidence="12">
    <location>
        <begin position="505"/>
        <end position="540"/>
    </location>
</feature>
<dbReference type="EMBL" id="HBHT01040983">
    <property type="protein sequence ID" value="CAD9995409.1"/>
    <property type="molecule type" value="Transcribed_RNA"/>
</dbReference>
<evidence type="ECO:0000259" key="12">
    <source>
        <dbReference type="PROSITE" id="PS50222"/>
    </source>
</evidence>
<protein>
    <recommendedName>
        <fullName evidence="14">Calmodulin</fullName>
    </recommendedName>
</protein>
<dbReference type="Gene3D" id="1.10.510.10">
    <property type="entry name" value="Transferase(Phosphotransferase) domain 1"/>
    <property type="match status" value="1"/>
</dbReference>
<dbReference type="Pfam" id="PF13202">
    <property type="entry name" value="EF-hand_5"/>
    <property type="match status" value="2"/>
</dbReference>
<dbReference type="PROSITE" id="PS50011">
    <property type="entry name" value="PROTEIN_KINASE_DOM"/>
    <property type="match status" value="1"/>
</dbReference>
<dbReference type="InterPro" id="IPR000719">
    <property type="entry name" value="Prot_kinase_dom"/>
</dbReference>
<dbReference type="InterPro" id="IPR017441">
    <property type="entry name" value="Protein_kinase_ATP_BS"/>
</dbReference>
<keyword evidence="7 9" id="KW-0067">ATP-binding</keyword>
<evidence type="ECO:0000256" key="3">
    <source>
        <dbReference type="ARBA" id="ARBA00022679"/>
    </source>
</evidence>
<evidence type="ECO:0000256" key="4">
    <source>
        <dbReference type="ARBA" id="ARBA00022741"/>
    </source>
</evidence>
<keyword evidence="3" id="KW-0808">Transferase</keyword>
<dbReference type="InterPro" id="IPR008271">
    <property type="entry name" value="Ser/Thr_kinase_AS"/>
</dbReference>
<dbReference type="SUPFAM" id="SSF47473">
    <property type="entry name" value="EF-hand"/>
    <property type="match status" value="1"/>
</dbReference>
<dbReference type="PANTHER" id="PTHR24349">
    <property type="entry name" value="SERINE/THREONINE-PROTEIN KINASE"/>
    <property type="match status" value="1"/>
</dbReference>
<dbReference type="SMART" id="SM00054">
    <property type="entry name" value="EFh"/>
    <property type="match status" value="2"/>
</dbReference>
<dbReference type="SMART" id="SM00220">
    <property type="entry name" value="S_TKc"/>
    <property type="match status" value="1"/>
</dbReference>
<comment type="cofactor">
    <cofactor evidence="1">
        <name>Mg(2+)</name>
        <dbReference type="ChEBI" id="CHEBI:18420"/>
    </cofactor>
</comment>
<keyword evidence="2" id="KW-0723">Serine/threonine-protein kinase</keyword>
<evidence type="ECO:0000256" key="6">
    <source>
        <dbReference type="ARBA" id="ARBA00022837"/>
    </source>
</evidence>
<sequence>MGNEPSKKAGSRRPGAGSSTTNTARKSEKHVHINPVDIKKDEENIGRKNHLKMEDSAHTFAPASHNITGHYRKGAQPVMITDAMGDVRVNYHIEAKELGHGHYGVVRKCMHRDSCNWYAIKSIRKAKVSKIEVLKREIEILKEVKHPHIIELIEVYEDERYLHLITELCTGGELFDRIIAKTQSAEGHFSEHDAAALVRDILDAISYCHDVKGIVHRDLKPENFLFLTDADDAPIKIIDFGLSRHDDAALGIMQTKVGTPYYVAPEVLRREYTKSCDIWSIGVITYILLCGYPPFYGDSDTQIFESVKIGKFDFPSPEWDDISQAAKDFVVSLLKKNPKDRPSAAMALRDPWIKEQLRSPQFLKASGILHKSAKTDDFTKYLAMKKLKKVALGYIASNLTHDEVGALEDTFKSLDKNASGHITLIDLDDAIEKGKFSSKLAADMKALRHDLSLSDEDEMNYRDFLAATMDRSLAMREDNIKKAFNHFRHTEADYLTQDDLTDIFGADAHARDVMELLDHDGDGKVSFEDFRHAIAESLEEDDSNHVDMK</sequence>
<evidence type="ECO:0000256" key="9">
    <source>
        <dbReference type="PROSITE-ProRule" id="PRU10141"/>
    </source>
</evidence>
<evidence type="ECO:0000256" key="1">
    <source>
        <dbReference type="ARBA" id="ARBA00001946"/>
    </source>
</evidence>
<dbReference type="Gene3D" id="1.10.238.10">
    <property type="entry name" value="EF-hand"/>
    <property type="match status" value="2"/>
</dbReference>
<dbReference type="InterPro" id="IPR002048">
    <property type="entry name" value="EF_hand_dom"/>
</dbReference>
<proteinExistence type="inferred from homology"/>
<feature type="region of interest" description="Disordered" evidence="10">
    <location>
        <begin position="1"/>
        <end position="31"/>
    </location>
</feature>
<evidence type="ECO:0008006" key="14">
    <source>
        <dbReference type="Google" id="ProtNLM"/>
    </source>
</evidence>
<evidence type="ECO:0000256" key="8">
    <source>
        <dbReference type="ARBA" id="ARBA00024334"/>
    </source>
</evidence>
<dbReference type="CDD" id="cd05117">
    <property type="entry name" value="STKc_CAMK"/>
    <property type="match status" value="1"/>
</dbReference>
<organism evidence="13">
    <name type="scientific">Entomoneis paludosa</name>
    <dbReference type="NCBI Taxonomy" id="265537"/>
    <lineage>
        <taxon>Eukaryota</taxon>
        <taxon>Sar</taxon>
        <taxon>Stramenopiles</taxon>
        <taxon>Ochrophyta</taxon>
        <taxon>Bacillariophyta</taxon>
        <taxon>Bacillariophyceae</taxon>
        <taxon>Bacillariophycidae</taxon>
        <taxon>Entomoneidaceae</taxon>
        <taxon>Entomoneis</taxon>
    </lineage>
</organism>
<gene>
    <name evidence="13" type="ORF">APAL1065_LOCUS27509</name>
</gene>
<comment type="similarity">
    <text evidence="8">Belongs to the protein kinase superfamily. Ser/Thr protein kinase family. CDPK subfamily.</text>
</comment>